<dbReference type="RefSeq" id="WP_012532700.1">
    <property type="nucleotide sequence ID" value="NC_011184.1"/>
</dbReference>
<dbReference type="Proteomes" id="UP000001857">
    <property type="component" value="Chromosome I"/>
</dbReference>
<evidence type="ECO:0000313" key="4">
    <source>
        <dbReference type="EMBL" id="ACH64912.1"/>
    </source>
</evidence>
<name>B5FFW7_ALIFM</name>
<dbReference type="InterPro" id="IPR028098">
    <property type="entry name" value="Glyco_trans_4-like_N"/>
</dbReference>
<keyword evidence="1" id="KW-0812">Transmembrane</keyword>
<dbReference type="EMBL" id="CP001139">
    <property type="protein sequence ID" value="ACH64912.1"/>
    <property type="molecule type" value="Genomic_DNA"/>
</dbReference>
<evidence type="ECO:0000259" key="2">
    <source>
        <dbReference type="Pfam" id="PF00534"/>
    </source>
</evidence>
<protein>
    <submittedName>
        <fullName evidence="4">Glycosyltransferase, putative</fullName>
    </submittedName>
</protein>
<evidence type="ECO:0000259" key="3">
    <source>
        <dbReference type="Pfam" id="PF13439"/>
    </source>
</evidence>
<keyword evidence="1" id="KW-1133">Transmembrane helix</keyword>
<dbReference type="SUPFAM" id="SSF53756">
    <property type="entry name" value="UDP-Glycosyltransferase/glycogen phosphorylase"/>
    <property type="match status" value="1"/>
</dbReference>
<feature type="domain" description="Glycosyltransferase subfamily 4-like N-terminal" evidence="3">
    <location>
        <begin position="16"/>
        <end position="176"/>
    </location>
</feature>
<sequence>MNDKKITLLVSSLSGGGAEGVCVNIANGLVNTGWQVDLVILHTNDAFYLDRVNEKVNLTVLGVHHARQAGFPLLNYIRGRKPQKILVFNYELAVLAIILRGVFRFKSKIISRNINTYTKNTKEIEGDWSRYIIKQLINYFYVKSDHIINQCQAMQVDLLSVFPKLSHKTSVIYNPVAKHIEDYAKLHDLLKLSSQNYLLCVGRLEKQKGFHSAIEAFACIASDFPDLRLKIVGQGSLECELKKLSRNLGVATRVDFEGFQSDIISYYINAKITLLTSLYEGFPNVLIESISLGTPIIAFDCPSGPREIIHQGVNGYLVENQNVDKLVELCKKLLLDNIDKKSILLSSNIYCSKVVIEKYEEILSD</sequence>
<feature type="transmembrane region" description="Helical" evidence="1">
    <location>
        <begin position="85"/>
        <end position="103"/>
    </location>
</feature>
<accession>B5FFW7</accession>
<dbReference type="HOGENOM" id="CLU_009583_0_0_6"/>
<dbReference type="GO" id="GO:0016757">
    <property type="term" value="F:glycosyltransferase activity"/>
    <property type="evidence" value="ECO:0007669"/>
    <property type="project" value="InterPro"/>
</dbReference>
<dbReference type="Pfam" id="PF00534">
    <property type="entry name" value="Glycos_transf_1"/>
    <property type="match status" value="1"/>
</dbReference>
<feature type="domain" description="Glycosyl transferase family 1" evidence="2">
    <location>
        <begin position="192"/>
        <end position="339"/>
    </location>
</feature>
<proteinExistence type="predicted"/>
<keyword evidence="1" id="KW-0472">Membrane</keyword>
<reference evidence="4 5" key="2">
    <citation type="journal article" date="2009" name="Nature">
        <title>A single regulatory gene is sufficient to alter bacterial host range.</title>
        <authorList>
            <person name="Mandel M.J."/>
            <person name="Wollenberg M.S."/>
            <person name="Stabb E.V."/>
            <person name="Visick K.L."/>
            <person name="Ruby E.G."/>
        </authorList>
    </citation>
    <scope>NUCLEOTIDE SEQUENCE [LARGE SCALE GENOMIC DNA]</scope>
    <source>
        <strain evidence="4 5">MJ11</strain>
    </source>
</reference>
<dbReference type="CAZy" id="GT4">
    <property type="family name" value="Glycosyltransferase Family 4"/>
</dbReference>
<gene>
    <name evidence="4" type="ordered locus">VFMJ11_0183</name>
</gene>
<reference evidence="5" key="1">
    <citation type="submission" date="2008-08" db="EMBL/GenBank/DDBJ databases">
        <title>Complete sequence of Vibrio fischeri strain MJ11.</title>
        <authorList>
            <person name="Mandel M.J."/>
            <person name="Stabb E.V."/>
            <person name="Ruby E.G."/>
            <person name="Ferriera S."/>
            <person name="Johnson J."/>
            <person name="Kravitz S."/>
            <person name="Beeson K."/>
            <person name="Sutton G."/>
            <person name="Rogers Y.-H."/>
            <person name="Friedman R."/>
            <person name="Frazier M."/>
            <person name="Venter J.C."/>
        </authorList>
    </citation>
    <scope>NUCLEOTIDE SEQUENCE [LARGE SCALE GENOMIC DNA]</scope>
    <source>
        <strain evidence="5">MJ11</strain>
    </source>
</reference>
<dbReference type="PANTHER" id="PTHR12526">
    <property type="entry name" value="GLYCOSYLTRANSFERASE"/>
    <property type="match status" value="1"/>
</dbReference>
<dbReference type="KEGG" id="vfm:VFMJ11_0183"/>
<dbReference type="PANTHER" id="PTHR12526:SF630">
    <property type="entry name" value="GLYCOSYLTRANSFERASE"/>
    <property type="match status" value="1"/>
</dbReference>
<dbReference type="Gene3D" id="3.40.50.2000">
    <property type="entry name" value="Glycogen Phosphorylase B"/>
    <property type="match status" value="2"/>
</dbReference>
<dbReference type="AlphaFoldDB" id="B5FFW7"/>
<dbReference type="InterPro" id="IPR001296">
    <property type="entry name" value="Glyco_trans_1"/>
</dbReference>
<evidence type="ECO:0000313" key="5">
    <source>
        <dbReference type="Proteomes" id="UP000001857"/>
    </source>
</evidence>
<dbReference type="Pfam" id="PF13439">
    <property type="entry name" value="Glyco_transf_4"/>
    <property type="match status" value="1"/>
</dbReference>
<organism evidence="4 5">
    <name type="scientific">Aliivibrio fischeri (strain MJ11)</name>
    <name type="common">Vibrio fischeri</name>
    <dbReference type="NCBI Taxonomy" id="388396"/>
    <lineage>
        <taxon>Bacteria</taxon>
        <taxon>Pseudomonadati</taxon>
        <taxon>Pseudomonadota</taxon>
        <taxon>Gammaproteobacteria</taxon>
        <taxon>Vibrionales</taxon>
        <taxon>Vibrionaceae</taxon>
        <taxon>Aliivibrio</taxon>
    </lineage>
</organism>
<evidence type="ECO:0000256" key="1">
    <source>
        <dbReference type="SAM" id="Phobius"/>
    </source>
</evidence>
<dbReference type="GO" id="GO:1901135">
    <property type="term" value="P:carbohydrate derivative metabolic process"/>
    <property type="evidence" value="ECO:0007669"/>
    <property type="project" value="UniProtKB-ARBA"/>
</dbReference>